<evidence type="ECO:0000256" key="3">
    <source>
        <dbReference type="ARBA" id="ARBA00022737"/>
    </source>
</evidence>
<evidence type="ECO:0000256" key="6">
    <source>
        <dbReference type="SAM" id="MobiDB-lite"/>
    </source>
</evidence>
<dbReference type="InterPro" id="IPR051940">
    <property type="entry name" value="Chitin_bind-dev_reg"/>
</dbReference>
<evidence type="ECO:0000256" key="1">
    <source>
        <dbReference type="ARBA" id="ARBA00022669"/>
    </source>
</evidence>
<dbReference type="SMART" id="SM00494">
    <property type="entry name" value="ChtBD2"/>
    <property type="match status" value="2"/>
</dbReference>
<dbReference type="AlphaFoldDB" id="A0A0B6ZNC0"/>
<feature type="domain" description="Chitin-binding type-2" evidence="8">
    <location>
        <begin position="104"/>
        <end position="159"/>
    </location>
</feature>
<dbReference type="PANTHER" id="PTHR23301:SF0">
    <property type="entry name" value="CHITIN-BINDING TYPE-2 DOMAIN-CONTAINING PROTEIN-RELATED"/>
    <property type="match status" value="1"/>
</dbReference>
<dbReference type="GO" id="GO:0008061">
    <property type="term" value="F:chitin binding"/>
    <property type="evidence" value="ECO:0007669"/>
    <property type="project" value="UniProtKB-KW"/>
</dbReference>
<feature type="non-terminal residue" evidence="9">
    <location>
        <position position="300"/>
    </location>
</feature>
<evidence type="ECO:0000256" key="4">
    <source>
        <dbReference type="ARBA" id="ARBA00023157"/>
    </source>
</evidence>
<evidence type="ECO:0000256" key="7">
    <source>
        <dbReference type="SAM" id="SignalP"/>
    </source>
</evidence>
<keyword evidence="4" id="KW-1015">Disulfide bond</keyword>
<sequence>MGRLSVVCLLVLALFSVGMTAVTRFKRASGGGGSFSGGTKGGGSYGGGSKGSGSYGGGSKGSGSSGGGSTGGESSGGGSTGGVSYGGASSRGGSYGVGENRGPSEQCPQPHGAFEYPQDCSLFIRCDNYRPTVMPCQSGLYFSTVYGYCDWPGSVNCGSRRTGGNGVGSRTGENVGNQLCRGVDSSANPVLVAHPTYTNAFFTCSASYLFAPCTFCPETMVFSEVVRECVRCGDAEAQRSCEGSNYVDHGSKTRMQADGSCSPGNDGSSQYAGNFNRQSSGSGTGSSGGGYGGSSGGYGG</sequence>
<accession>A0A0B6ZNC0</accession>
<keyword evidence="2 7" id="KW-0732">Signal</keyword>
<proteinExistence type="predicted"/>
<dbReference type="EMBL" id="HACG01023284">
    <property type="protein sequence ID" value="CEK70149.1"/>
    <property type="molecule type" value="Transcribed_RNA"/>
</dbReference>
<keyword evidence="5" id="KW-0325">Glycoprotein</keyword>
<keyword evidence="3" id="KW-0677">Repeat</keyword>
<evidence type="ECO:0000259" key="8">
    <source>
        <dbReference type="PROSITE" id="PS50940"/>
    </source>
</evidence>
<dbReference type="SUPFAM" id="SSF57625">
    <property type="entry name" value="Invertebrate chitin-binding proteins"/>
    <property type="match status" value="1"/>
</dbReference>
<feature type="signal peptide" evidence="7">
    <location>
        <begin position="1"/>
        <end position="20"/>
    </location>
</feature>
<feature type="compositionally biased region" description="Gly residues" evidence="6">
    <location>
        <begin position="282"/>
        <end position="300"/>
    </location>
</feature>
<protein>
    <recommendedName>
        <fullName evidence="8">Chitin-binding type-2 domain-containing protein</fullName>
    </recommendedName>
</protein>
<evidence type="ECO:0000256" key="5">
    <source>
        <dbReference type="ARBA" id="ARBA00023180"/>
    </source>
</evidence>
<reference evidence="9" key="1">
    <citation type="submission" date="2014-12" db="EMBL/GenBank/DDBJ databases">
        <title>Insight into the proteome of Arion vulgaris.</title>
        <authorList>
            <person name="Aradska J."/>
            <person name="Bulat T."/>
            <person name="Smidak R."/>
            <person name="Sarate P."/>
            <person name="Gangsoo J."/>
            <person name="Sialana F."/>
            <person name="Bilban M."/>
            <person name="Lubec G."/>
        </authorList>
    </citation>
    <scope>NUCLEOTIDE SEQUENCE</scope>
    <source>
        <tissue evidence="9">Skin</tissue>
    </source>
</reference>
<gene>
    <name evidence="9" type="primary">ORF73025</name>
</gene>
<dbReference type="PANTHER" id="PTHR23301">
    <property type="entry name" value="CHITIN BINDING PERITROPHIN-A"/>
    <property type="match status" value="1"/>
</dbReference>
<feature type="compositionally biased region" description="Gly residues" evidence="6">
    <location>
        <begin position="30"/>
        <end position="96"/>
    </location>
</feature>
<feature type="chain" id="PRO_5002110834" description="Chitin-binding type-2 domain-containing protein" evidence="7">
    <location>
        <begin position="21"/>
        <end position="300"/>
    </location>
</feature>
<organism evidence="9">
    <name type="scientific">Arion vulgaris</name>
    <dbReference type="NCBI Taxonomy" id="1028688"/>
    <lineage>
        <taxon>Eukaryota</taxon>
        <taxon>Metazoa</taxon>
        <taxon>Spiralia</taxon>
        <taxon>Lophotrochozoa</taxon>
        <taxon>Mollusca</taxon>
        <taxon>Gastropoda</taxon>
        <taxon>Heterobranchia</taxon>
        <taxon>Euthyneura</taxon>
        <taxon>Panpulmonata</taxon>
        <taxon>Eupulmonata</taxon>
        <taxon>Stylommatophora</taxon>
        <taxon>Helicina</taxon>
        <taxon>Arionoidea</taxon>
        <taxon>Arionidae</taxon>
        <taxon>Arion</taxon>
    </lineage>
</organism>
<feature type="region of interest" description="Disordered" evidence="6">
    <location>
        <begin position="30"/>
        <end position="110"/>
    </location>
</feature>
<dbReference type="Pfam" id="PF01607">
    <property type="entry name" value="CBM_14"/>
    <property type="match status" value="1"/>
</dbReference>
<keyword evidence="1" id="KW-0147">Chitin-binding</keyword>
<evidence type="ECO:0000313" key="9">
    <source>
        <dbReference type="EMBL" id="CEK70149.1"/>
    </source>
</evidence>
<feature type="region of interest" description="Disordered" evidence="6">
    <location>
        <begin position="272"/>
        <end position="300"/>
    </location>
</feature>
<dbReference type="InterPro" id="IPR036508">
    <property type="entry name" value="Chitin-bd_dom_sf"/>
</dbReference>
<dbReference type="InterPro" id="IPR002557">
    <property type="entry name" value="Chitin-bd_dom"/>
</dbReference>
<evidence type="ECO:0000256" key="2">
    <source>
        <dbReference type="ARBA" id="ARBA00022729"/>
    </source>
</evidence>
<dbReference type="PROSITE" id="PS50940">
    <property type="entry name" value="CHIT_BIND_II"/>
    <property type="match status" value="1"/>
</dbReference>
<dbReference type="Gene3D" id="2.170.140.10">
    <property type="entry name" value="Chitin binding domain"/>
    <property type="match status" value="1"/>
</dbReference>
<dbReference type="GO" id="GO:0005576">
    <property type="term" value="C:extracellular region"/>
    <property type="evidence" value="ECO:0007669"/>
    <property type="project" value="InterPro"/>
</dbReference>
<name>A0A0B6ZNC0_9EUPU</name>